<dbReference type="AlphaFoldDB" id="A0A382KBY0"/>
<feature type="non-terminal residue" evidence="2">
    <location>
        <position position="58"/>
    </location>
</feature>
<sequence>MKTFRDINDFSNWFLEDQDQYSISTIKGLVMDATRKANSGHPGGPMSCADFAYILYRD</sequence>
<dbReference type="Gene3D" id="3.40.50.970">
    <property type="match status" value="1"/>
</dbReference>
<dbReference type="EMBL" id="UINC01079573">
    <property type="protein sequence ID" value="SVC21689.1"/>
    <property type="molecule type" value="Genomic_DNA"/>
</dbReference>
<organism evidence="2">
    <name type="scientific">marine metagenome</name>
    <dbReference type="NCBI Taxonomy" id="408172"/>
    <lineage>
        <taxon>unclassified sequences</taxon>
        <taxon>metagenomes</taxon>
        <taxon>ecological metagenomes</taxon>
    </lineage>
</organism>
<dbReference type="Pfam" id="PF00456">
    <property type="entry name" value="Transketolase_N"/>
    <property type="match status" value="1"/>
</dbReference>
<gene>
    <name evidence="2" type="ORF">METZ01_LOCUS274543</name>
</gene>
<feature type="domain" description="Transketolase N-terminal" evidence="1">
    <location>
        <begin position="19"/>
        <end position="57"/>
    </location>
</feature>
<dbReference type="InterPro" id="IPR005474">
    <property type="entry name" value="Transketolase_N"/>
</dbReference>
<name>A0A382KBY0_9ZZZZ</name>
<protein>
    <recommendedName>
        <fullName evidence="1">Transketolase N-terminal domain-containing protein</fullName>
    </recommendedName>
</protein>
<accession>A0A382KBY0</accession>
<reference evidence="2" key="1">
    <citation type="submission" date="2018-05" db="EMBL/GenBank/DDBJ databases">
        <authorList>
            <person name="Lanie J.A."/>
            <person name="Ng W.-L."/>
            <person name="Kazmierczak K.M."/>
            <person name="Andrzejewski T.M."/>
            <person name="Davidsen T.M."/>
            <person name="Wayne K.J."/>
            <person name="Tettelin H."/>
            <person name="Glass J.I."/>
            <person name="Rusch D."/>
            <person name="Podicherti R."/>
            <person name="Tsui H.-C.T."/>
            <person name="Winkler M.E."/>
        </authorList>
    </citation>
    <scope>NUCLEOTIDE SEQUENCE</scope>
</reference>
<dbReference type="SUPFAM" id="SSF52518">
    <property type="entry name" value="Thiamin diphosphate-binding fold (THDP-binding)"/>
    <property type="match status" value="1"/>
</dbReference>
<dbReference type="InterPro" id="IPR029061">
    <property type="entry name" value="THDP-binding"/>
</dbReference>
<evidence type="ECO:0000313" key="2">
    <source>
        <dbReference type="EMBL" id="SVC21689.1"/>
    </source>
</evidence>
<proteinExistence type="predicted"/>
<evidence type="ECO:0000259" key="1">
    <source>
        <dbReference type="Pfam" id="PF00456"/>
    </source>
</evidence>